<keyword evidence="4" id="KW-0391">Immunity</keyword>
<keyword evidence="5" id="KW-0395">Inflammatory response</keyword>
<feature type="domain" description="CARD" evidence="7">
    <location>
        <begin position="45"/>
        <end position="135"/>
    </location>
</feature>
<dbReference type="Pfam" id="PF00619">
    <property type="entry name" value="CARD"/>
    <property type="match status" value="1"/>
</dbReference>
<dbReference type="Gene3D" id="1.10.533.10">
    <property type="entry name" value="Death Domain, Fas"/>
    <property type="match status" value="1"/>
</dbReference>
<evidence type="ECO:0000256" key="4">
    <source>
        <dbReference type="ARBA" id="ARBA00022859"/>
    </source>
</evidence>
<accession>A0A8T2MZJ4</accession>
<evidence type="ECO:0000256" key="3">
    <source>
        <dbReference type="ARBA" id="ARBA00022588"/>
    </source>
</evidence>
<dbReference type="SUPFAM" id="SSF47986">
    <property type="entry name" value="DEATH domain"/>
    <property type="match status" value="1"/>
</dbReference>
<feature type="region of interest" description="Disordered" evidence="6">
    <location>
        <begin position="1"/>
        <end position="43"/>
    </location>
</feature>
<dbReference type="AlphaFoldDB" id="A0A8T2MZJ4"/>
<proteinExistence type="predicted"/>
<dbReference type="PROSITE" id="PS50209">
    <property type="entry name" value="CARD"/>
    <property type="match status" value="1"/>
</dbReference>
<dbReference type="GO" id="GO:0042981">
    <property type="term" value="P:regulation of apoptotic process"/>
    <property type="evidence" value="ECO:0007669"/>
    <property type="project" value="InterPro"/>
</dbReference>
<dbReference type="GO" id="GO:0006954">
    <property type="term" value="P:inflammatory response"/>
    <property type="evidence" value="ECO:0007669"/>
    <property type="project" value="UniProtKB-KW"/>
</dbReference>
<evidence type="ECO:0000259" key="7">
    <source>
        <dbReference type="PROSITE" id="PS50209"/>
    </source>
</evidence>
<feature type="compositionally biased region" description="Low complexity" evidence="6">
    <location>
        <begin position="9"/>
        <end position="22"/>
    </location>
</feature>
<evidence type="ECO:0000256" key="2">
    <source>
        <dbReference type="ARBA" id="ARBA00022490"/>
    </source>
</evidence>
<gene>
    <name evidence="8" type="ORF">JZ751_011322</name>
</gene>
<keyword evidence="9" id="KW-1185">Reference proteome</keyword>
<dbReference type="EMBL" id="JAFBMS010000191">
    <property type="protein sequence ID" value="KAG9333585.1"/>
    <property type="molecule type" value="Genomic_DNA"/>
</dbReference>
<sequence length="135" mass="14885">MMQTVQTIASSVSGQGASSATGPNRGASAAGMGDPGERASSPNYELEDGQHFVDKHQVSLIDRVTLVEPILDRFLDGNFISREAYKNIEVLKTSCAQMRKLLHDVVFPGGKVFKDELCKILENQQPYLMKELKEK</sequence>
<dbReference type="Proteomes" id="UP000824540">
    <property type="component" value="Unassembled WGS sequence"/>
</dbReference>
<dbReference type="PANTHER" id="PTHR46985">
    <property type="entry name" value="NACHT, LRR AND PYD DOMAINS-CONTAINING PROTEIN 1"/>
    <property type="match status" value="1"/>
</dbReference>
<dbReference type="InterPro" id="IPR001315">
    <property type="entry name" value="CARD"/>
</dbReference>
<comment type="subcellular location">
    <subcellularLocation>
        <location evidence="1">Cytoplasm</location>
        <location evidence="1">Cytosol</location>
    </subcellularLocation>
</comment>
<keyword evidence="3" id="KW-0399">Innate immunity</keyword>
<dbReference type="GO" id="GO:0045087">
    <property type="term" value="P:innate immune response"/>
    <property type="evidence" value="ECO:0007669"/>
    <property type="project" value="UniProtKB-KW"/>
</dbReference>
<reference evidence="8" key="1">
    <citation type="thesis" date="2021" institute="BYU ScholarsArchive" country="Provo, UT, USA">
        <title>Applications of and Algorithms for Genome Assembly and Genomic Analyses with an Emphasis on Marine Teleosts.</title>
        <authorList>
            <person name="Pickett B.D."/>
        </authorList>
    </citation>
    <scope>NUCLEOTIDE SEQUENCE</scope>
    <source>
        <strain evidence="8">HI-2016</strain>
    </source>
</reference>
<evidence type="ECO:0000256" key="5">
    <source>
        <dbReference type="ARBA" id="ARBA00023198"/>
    </source>
</evidence>
<evidence type="ECO:0000313" key="9">
    <source>
        <dbReference type="Proteomes" id="UP000824540"/>
    </source>
</evidence>
<evidence type="ECO:0000256" key="6">
    <source>
        <dbReference type="SAM" id="MobiDB-lite"/>
    </source>
</evidence>
<dbReference type="InterPro" id="IPR051249">
    <property type="entry name" value="NLRP_Inflammasome"/>
</dbReference>
<evidence type="ECO:0000313" key="8">
    <source>
        <dbReference type="EMBL" id="KAG9333585.1"/>
    </source>
</evidence>
<keyword evidence="2" id="KW-0963">Cytoplasm</keyword>
<evidence type="ECO:0000256" key="1">
    <source>
        <dbReference type="ARBA" id="ARBA00004514"/>
    </source>
</evidence>
<dbReference type="InterPro" id="IPR011029">
    <property type="entry name" value="DEATH-like_dom_sf"/>
</dbReference>
<dbReference type="GO" id="GO:0005829">
    <property type="term" value="C:cytosol"/>
    <property type="evidence" value="ECO:0007669"/>
    <property type="project" value="UniProtKB-SubCell"/>
</dbReference>
<dbReference type="PANTHER" id="PTHR46985:SF2">
    <property type="entry name" value="APOPTOSIS-ASSOCIATED SPECK-LIKE PROTEIN CONTAINING A CARD"/>
    <property type="match status" value="1"/>
</dbReference>
<name>A0A8T2MZJ4_9TELE</name>
<dbReference type="OrthoDB" id="8888059at2759"/>
<comment type="caution">
    <text evidence="8">The sequence shown here is derived from an EMBL/GenBank/DDBJ whole genome shotgun (WGS) entry which is preliminary data.</text>
</comment>
<organism evidence="8 9">
    <name type="scientific">Albula glossodonta</name>
    <name type="common">roundjaw bonefish</name>
    <dbReference type="NCBI Taxonomy" id="121402"/>
    <lineage>
        <taxon>Eukaryota</taxon>
        <taxon>Metazoa</taxon>
        <taxon>Chordata</taxon>
        <taxon>Craniata</taxon>
        <taxon>Vertebrata</taxon>
        <taxon>Euteleostomi</taxon>
        <taxon>Actinopterygii</taxon>
        <taxon>Neopterygii</taxon>
        <taxon>Teleostei</taxon>
        <taxon>Albuliformes</taxon>
        <taxon>Albulidae</taxon>
        <taxon>Albula</taxon>
    </lineage>
</organism>
<protein>
    <recommendedName>
        <fullName evidence="7">CARD domain-containing protein</fullName>
    </recommendedName>
</protein>